<dbReference type="Gene3D" id="3.40.50.1820">
    <property type="entry name" value="alpha/beta hydrolase"/>
    <property type="match status" value="1"/>
</dbReference>
<feature type="domain" description="AB hydrolase-1" evidence="3">
    <location>
        <begin position="63"/>
        <end position="304"/>
    </location>
</feature>
<dbReference type="RefSeq" id="WP_307205494.1">
    <property type="nucleotide sequence ID" value="NZ_JAUSSU010000007.1"/>
</dbReference>
<keyword evidence="1" id="KW-0378">Hydrolase</keyword>
<dbReference type="PRINTS" id="PR00111">
    <property type="entry name" value="ABHYDROLASE"/>
</dbReference>
<evidence type="ECO:0000256" key="1">
    <source>
        <dbReference type="ARBA" id="ARBA00022801"/>
    </source>
</evidence>
<dbReference type="InterPro" id="IPR000073">
    <property type="entry name" value="AB_hydrolase_1"/>
</dbReference>
<evidence type="ECO:0000313" key="4">
    <source>
        <dbReference type="EMBL" id="MDQ0114172.1"/>
    </source>
</evidence>
<name>A0ABT9U3F6_PAEHA</name>
<comment type="caution">
    <text evidence="4">The sequence shown here is derived from an EMBL/GenBank/DDBJ whole genome shotgun (WGS) entry which is preliminary data.</text>
</comment>
<dbReference type="PANTHER" id="PTHR43798:SF31">
    <property type="entry name" value="AB HYDROLASE SUPERFAMILY PROTEIN YCLE"/>
    <property type="match status" value="1"/>
</dbReference>
<reference evidence="4 5" key="1">
    <citation type="submission" date="2023-07" db="EMBL/GenBank/DDBJ databases">
        <title>Sorghum-associated microbial communities from plants grown in Nebraska, USA.</title>
        <authorList>
            <person name="Schachtman D."/>
        </authorList>
    </citation>
    <scope>NUCLEOTIDE SEQUENCE [LARGE SCALE GENOMIC DNA]</scope>
    <source>
        <strain evidence="4 5">CC482</strain>
    </source>
</reference>
<evidence type="ECO:0000256" key="2">
    <source>
        <dbReference type="SAM" id="Coils"/>
    </source>
</evidence>
<protein>
    <submittedName>
        <fullName evidence="4">Pimeloyl-ACP methyl ester carboxylesterase</fullName>
    </submittedName>
</protein>
<accession>A0ABT9U3F6</accession>
<keyword evidence="2" id="KW-0175">Coiled coil</keyword>
<dbReference type="InterPro" id="IPR050266">
    <property type="entry name" value="AB_hydrolase_sf"/>
</dbReference>
<proteinExistence type="predicted"/>
<gene>
    <name evidence="4" type="ORF">J2T15_003627</name>
</gene>
<evidence type="ECO:0000259" key="3">
    <source>
        <dbReference type="Pfam" id="PF00561"/>
    </source>
</evidence>
<keyword evidence="5" id="KW-1185">Reference proteome</keyword>
<dbReference type="Pfam" id="PF00561">
    <property type="entry name" value="Abhydrolase_1"/>
    <property type="match status" value="1"/>
</dbReference>
<dbReference type="InterPro" id="IPR029058">
    <property type="entry name" value="AB_hydrolase_fold"/>
</dbReference>
<evidence type="ECO:0000313" key="5">
    <source>
        <dbReference type="Proteomes" id="UP001229346"/>
    </source>
</evidence>
<feature type="coiled-coil region" evidence="2">
    <location>
        <begin position="204"/>
        <end position="238"/>
    </location>
</feature>
<dbReference type="SUPFAM" id="SSF53474">
    <property type="entry name" value="alpha/beta-Hydrolases"/>
    <property type="match status" value="1"/>
</dbReference>
<dbReference type="Proteomes" id="UP001229346">
    <property type="component" value="Unassembled WGS sequence"/>
</dbReference>
<dbReference type="PANTHER" id="PTHR43798">
    <property type="entry name" value="MONOACYLGLYCEROL LIPASE"/>
    <property type="match status" value="1"/>
</dbReference>
<sequence length="320" mass="36689">MWKRIRKTALYGIGLILLLALAGAVYQWNGERQDRSKYQPVGNVYDVFNHRMHLYAEGEGNTTVVFASGWGTVNPYSDFYPLYEGLRGHVKIAVYDRFGYGYSDTTGRKRDIDSITDELREVLRQSGQQPPYVLVGHSLGSLEVIRYAQRFPDEVKGIVMVDGGSPEYYKESPALTIIPIFQRLALKTGIIRTLYRFDGFADNMNDQRNALKLLPQELQELERRSTLLQLANRDMTDEIRQSRRNADTILKDKKAFDFPLTVLSADYFGKFANDKLWIDSQAAFPEWSSSGKQIIVPDSSHYLHQYKPDVVVEEILKVAR</sequence>
<dbReference type="EMBL" id="JAUSSU010000007">
    <property type="protein sequence ID" value="MDQ0114172.1"/>
    <property type="molecule type" value="Genomic_DNA"/>
</dbReference>
<organism evidence="4 5">
    <name type="scientific">Paenibacillus harenae</name>
    <dbReference type="NCBI Taxonomy" id="306543"/>
    <lineage>
        <taxon>Bacteria</taxon>
        <taxon>Bacillati</taxon>
        <taxon>Bacillota</taxon>
        <taxon>Bacilli</taxon>
        <taxon>Bacillales</taxon>
        <taxon>Paenibacillaceae</taxon>
        <taxon>Paenibacillus</taxon>
    </lineage>
</organism>